<dbReference type="PANTHER" id="PTHR35863:SF1">
    <property type="entry name" value="COBALT-PRECORRIN-5B C(1)-METHYLTRANSFERASE"/>
    <property type="match status" value="1"/>
</dbReference>
<evidence type="ECO:0000256" key="2">
    <source>
        <dbReference type="ARBA" id="ARBA00022603"/>
    </source>
</evidence>
<comment type="function">
    <text evidence="5">Catalyzes the methylation of C-1 in cobalt-precorrin-5B to form cobalt-precorrin-6A.</text>
</comment>
<dbReference type="Gene3D" id="3.30.2110.10">
    <property type="entry name" value="CbiD-like"/>
    <property type="match status" value="1"/>
</dbReference>
<proteinExistence type="inferred from homology"/>
<name>A0AAW4W931_9FIRM</name>
<dbReference type="Proteomes" id="UP001198893">
    <property type="component" value="Unassembled WGS sequence"/>
</dbReference>
<evidence type="ECO:0000256" key="5">
    <source>
        <dbReference type="HAMAP-Rule" id="MF_00787"/>
    </source>
</evidence>
<dbReference type="GO" id="GO:0032259">
    <property type="term" value="P:methylation"/>
    <property type="evidence" value="ECO:0007669"/>
    <property type="project" value="UniProtKB-KW"/>
</dbReference>
<dbReference type="SUPFAM" id="SSF111342">
    <property type="entry name" value="CbiD-like"/>
    <property type="match status" value="1"/>
</dbReference>
<reference evidence="6" key="1">
    <citation type="submission" date="2021-10" db="EMBL/GenBank/DDBJ databases">
        <title>Anaerobic single-cell dispensing facilitates the cultivation of human gut bacteria.</title>
        <authorList>
            <person name="Afrizal A."/>
        </authorList>
    </citation>
    <scope>NUCLEOTIDE SEQUENCE</scope>
    <source>
        <strain evidence="6">CLA-AA-H204</strain>
    </source>
</reference>
<dbReference type="InterPro" id="IPR002748">
    <property type="entry name" value="CbiD"/>
</dbReference>
<keyword evidence="4 5" id="KW-0949">S-adenosyl-L-methionine</keyword>
<dbReference type="AlphaFoldDB" id="A0AAW4W931"/>
<keyword evidence="2 5" id="KW-0489">Methyltransferase</keyword>
<dbReference type="GO" id="GO:0008168">
    <property type="term" value="F:methyltransferase activity"/>
    <property type="evidence" value="ECO:0007669"/>
    <property type="project" value="UniProtKB-UniRule"/>
</dbReference>
<dbReference type="GO" id="GO:0019251">
    <property type="term" value="P:anaerobic cobalamin biosynthetic process"/>
    <property type="evidence" value="ECO:0007669"/>
    <property type="project" value="UniProtKB-UniRule"/>
</dbReference>
<evidence type="ECO:0000313" key="6">
    <source>
        <dbReference type="EMBL" id="MCC2241295.1"/>
    </source>
</evidence>
<protein>
    <recommendedName>
        <fullName evidence="5">Cobalt-precorrin-5B C(1)-methyltransferase</fullName>
        <ecNumber evidence="5">2.1.1.195</ecNumber>
    </recommendedName>
    <alternativeName>
        <fullName evidence="5">Cobalt-precorrin-6A synthase</fullName>
    </alternativeName>
</protein>
<dbReference type="NCBIfam" id="TIGR00312">
    <property type="entry name" value="cbiD"/>
    <property type="match status" value="1"/>
</dbReference>
<dbReference type="HAMAP" id="MF_00787">
    <property type="entry name" value="CbiD"/>
    <property type="match status" value="1"/>
</dbReference>
<dbReference type="RefSeq" id="WP_227709658.1">
    <property type="nucleotide sequence ID" value="NZ_JAJEQW010000002.1"/>
</dbReference>
<comment type="catalytic activity">
    <reaction evidence="5">
        <text>Co-precorrin-5B + S-adenosyl-L-methionine = Co-precorrin-6A + S-adenosyl-L-homocysteine</text>
        <dbReference type="Rhea" id="RHEA:26285"/>
        <dbReference type="ChEBI" id="CHEBI:57856"/>
        <dbReference type="ChEBI" id="CHEBI:59789"/>
        <dbReference type="ChEBI" id="CHEBI:60063"/>
        <dbReference type="ChEBI" id="CHEBI:60064"/>
        <dbReference type="EC" id="2.1.1.195"/>
    </reaction>
</comment>
<accession>A0AAW4W931</accession>
<dbReference type="EC" id="2.1.1.195" evidence="5"/>
<comment type="pathway">
    <text evidence="5">Cofactor biosynthesis; adenosylcobalamin biosynthesis; cob(II)yrinate a,c-diamide from sirohydrochlorin (anaerobic route): step 6/10.</text>
</comment>
<keyword evidence="1 5" id="KW-0169">Cobalamin biosynthesis</keyword>
<evidence type="ECO:0000256" key="3">
    <source>
        <dbReference type="ARBA" id="ARBA00022679"/>
    </source>
</evidence>
<organism evidence="6 7">
    <name type="scientific">Roseburia amylophila</name>
    <dbReference type="NCBI Taxonomy" id="2981794"/>
    <lineage>
        <taxon>Bacteria</taxon>
        <taxon>Bacillati</taxon>
        <taxon>Bacillota</taxon>
        <taxon>Clostridia</taxon>
        <taxon>Lachnospirales</taxon>
        <taxon>Lachnospiraceae</taxon>
        <taxon>Roseburia</taxon>
    </lineage>
</organism>
<keyword evidence="3 5" id="KW-0808">Transferase</keyword>
<comment type="similarity">
    <text evidence="5">Belongs to the CbiD family.</text>
</comment>
<evidence type="ECO:0000256" key="4">
    <source>
        <dbReference type="ARBA" id="ARBA00022691"/>
    </source>
</evidence>
<comment type="caution">
    <text evidence="6">The sequence shown here is derived from an EMBL/GenBank/DDBJ whole genome shotgun (WGS) entry which is preliminary data.</text>
</comment>
<evidence type="ECO:0000256" key="1">
    <source>
        <dbReference type="ARBA" id="ARBA00022573"/>
    </source>
</evidence>
<dbReference type="PIRSF" id="PIRSF026782">
    <property type="entry name" value="CbiD"/>
    <property type="match status" value="1"/>
</dbReference>
<gene>
    <name evidence="5 6" type="primary">cbiD</name>
    <name evidence="6" type="ORF">LKD47_03105</name>
</gene>
<dbReference type="InterPro" id="IPR036074">
    <property type="entry name" value="CbiD_sf"/>
</dbReference>
<evidence type="ECO:0000313" key="7">
    <source>
        <dbReference type="Proteomes" id="UP001198893"/>
    </source>
</evidence>
<sequence>MQYGFTSGSCAAAAAKAAVYMLLSGRRKTEITIETPKGIPYHATVEHIKIQETEVSCAVQKDGGDDPDVTTGAWIYATVSICEENNNQIEIDGGIGVGRVTRPGLDQPVGNAAINTVPRQMIAKEVSEVCHLFDFQGGIKVVISVPEGEHLAAQTFNPRLGIKGGISILGTSGIVEPMSDKALLDTIAVELKQKRAEGHSIVAISPGNYGLEFMKRTYGYDLERSVKCSNFIGQTIDMVKEIGFSKMLLTGHIGKLIKVSGGIMNTHSKEADCRMELLAAAAIRAGAEVTLLREILDCIGTEDAVDRIKKAGFLEPAMEYVMEKIKDHLMHRAGGGLEIECMVYSNDIGLLGVTPGAEALLKELLEEKE</sequence>
<dbReference type="PANTHER" id="PTHR35863">
    <property type="entry name" value="COBALT-PRECORRIN-5B C(1)-METHYLTRANSFERASE"/>
    <property type="match status" value="1"/>
</dbReference>
<dbReference type="EMBL" id="JAJEQW010000002">
    <property type="protein sequence ID" value="MCC2241295.1"/>
    <property type="molecule type" value="Genomic_DNA"/>
</dbReference>
<dbReference type="Pfam" id="PF01888">
    <property type="entry name" value="CbiD"/>
    <property type="match status" value="1"/>
</dbReference>